<evidence type="ECO:0000259" key="1">
    <source>
        <dbReference type="Pfam" id="PF13302"/>
    </source>
</evidence>
<dbReference type="RefSeq" id="WP_068664045.1">
    <property type="nucleotide sequence ID" value="NZ_LYPB01000061.1"/>
</dbReference>
<dbReference type="AlphaFoldDB" id="A0A198ABL3"/>
<comment type="caution">
    <text evidence="2">The sequence shown here is derived from an EMBL/GenBank/DDBJ whole genome shotgun (WGS) entry which is preliminary data.</text>
</comment>
<proteinExistence type="predicted"/>
<dbReference type="Pfam" id="PF13302">
    <property type="entry name" value="Acetyltransf_3"/>
    <property type="match status" value="1"/>
</dbReference>
<feature type="domain" description="N-acetyltransferase" evidence="1">
    <location>
        <begin position="12"/>
        <end position="151"/>
    </location>
</feature>
<dbReference type="Gene3D" id="3.40.630.30">
    <property type="match status" value="1"/>
</dbReference>
<dbReference type="GO" id="GO:0016747">
    <property type="term" value="F:acyltransferase activity, transferring groups other than amino-acyl groups"/>
    <property type="evidence" value="ECO:0007669"/>
    <property type="project" value="InterPro"/>
</dbReference>
<evidence type="ECO:0000313" key="3">
    <source>
        <dbReference type="Proteomes" id="UP000078454"/>
    </source>
</evidence>
<gene>
    <name evidence="2" type="ORF">A8708_32095</name>
</gene>
<dbReference type="STRING" id="1850517.A8708_32095"/>
<sequence length="193" mass="22219">MNLLPPTLEGTRVTLLPLQESHIPGLIEAANDPAIWSFMTPLLNPPEVHKFVYQALNEQEAGLGIPFSVYDRAADTIVGSTRLFDISIPHRNLEIGHTWYNSNVWRTRVNTESKYLLLRYCFESLNLLRVQLKTDLRNERSQAAIARLGAQKEGILRQHRVLHDGYVRDTVMFSILDKEWPQVKQQLESFLIN</sequence>
<protein>
    <recommendedName>
        <fullName evidence="1">N-acetyltransferase domain-containing protein</fullName>
    </recommendedName>
</protein>
<keyword evidence="3" id="KW-1185">Reference proteome</keyword>
<dbReference type="SUPFAM" id="SSF55729">
    <property type="entry name" value="Acyl-CoA N-acyltransferases (Nat)"/>
    <property type="match status" value="1"/>
</dbReference>
<accession>A0A198ABL3</accession>
<evidence type="ECO:0000313" key="2">
    <source>
        <dbReference type="EMBL" id="OAS18894.1"/>
    </source>
</evidence>
<name>A0A198ABL3_9BACL</name>
<dbReference type="PANTHER" id="PTHR43610">
    <property type="entry name" value="BLL6696 PROTEIN"/>
    <property type="match status" value="1"/>
</dbReference>
<dbReference type="InterPro" id="IPR000182">
    <property type="entry name" value="GNAT_dom"/>
</dbReference>
<dbReference type="OrthoDB" id="9795199at2"/>
<dbReference type="Proteomes" id="UP000078454">
    <property type="component" value="Unassembled WGS sequence"/>
</dbReference>
<reference evidence="2 3" key="1">
    <citation type="submission" date="2016-05" db="EMBL/GenBank/DDBJ databases">
        <title>Paenibacillus sp. 1ZS3-15 nov., isolated from the rhizosphere soil.</title>
        <authorList>
            <person name="Zhang X.X."/>
            <person name="Zhang J."/>
        </authorList>
    </citation>
    <scope>NUCLEOTIDE SEQUENCE [LARGE SCALE GENOMIC DNA]</scope>
    <source>
        <strain evidence="2 3">1ZS3-15</strain>
    </source>
</reference>
<organism evidence="2 3">
    <name type="scientific">Paenibacillus oryzisoli</name>
    <dbReference type="NCBI Taxonomy" id="1850517"/>
    <lineage>
        <taxon>Bacteria</taxon>
        <taxon>Bacillati</taxon>
        <taxon>Bacillota</taxon>
        <taxon>Bacilli</taxon>
        <taxon>Bacillales</taxon>
        <taxon>Paenibacillaceae</taxon>
        <taxon>Paenibacillus</taxon>
    </lineage>
</organism>
<dbReference type="InterPro" id="IPR016181">
    <property type="entry name" value="Acyl_CoA_acyltransferase"/>
</dbReference>
<dbReference type="EMBL" id="LYPB01000061">
    <property type="protein sequence ID" value="OAS18894.1"/>
    <property type="molecule type" value="Genomic_DNA"/>
</dbReference>
<dbReference type="PANTHER" id="PTHR43610:SF1">
    <property type="entry name" value="N-ACETYLTRANSFERASE DOMAIN-CONTAINING PROTEIN"/>
    <property type="match status" value="1"/>
</dbReference>